<comment type="caution">
    <text evidence="1">The sequence shown here is derived from an EMBL/GenBank/DDBJ whole genome shotgun (WGS) entry which is preliminary data.</text>
</comment>
<sequence length="166" mass="18960">LAMGRGAYVSICRISDLERFPSQRTLIKKILLHEDFKSMNNPETHAQGLVPLLQENSSLQIVRREVLIARGTHRYHDRKGVQDLQAIDQLLNHTSKTLPADFNTGVAWDFQALVQQAQHFDGGNWLIGWTVHEGGMYERLVLDQTYRDRVAEVFEIQTDNGHLVAN</sequence>
<accession>A0A5C6T6E5</accession>
<reference evidence="1 2" key="1">
    <citation type="submission" date="2019-07" db="EMBL/GenBank/DDBJ databases">
        <title>The First High-Quality Draft Genome Sequence of the Causal Agent of the Current Panama Disease Epidemic.</title>
        <authorList>
            <person name="Warmington R.J."/>
            <person name="Kay W."/>
            <person name="Jeffries A."/>
            <person name="Bebber D."/>
            <person name="Moore K."/>
            <person name="Studholme D.J."/>
        </authorList>
    </citation>
    <scope>NUCLEOTIDE SEQUENCE [LARGE SCALE GENOMIC DNA]</scope>
    <source>
        <strain evidence="1 2">TR4</strain>
    </source>
</reference>
<evidence type="ECO:0000313" key="1">
    <source>
        <dbReference type="EMBL" id="TXC06453.1"/>
    </source>
</evidence>
<dbReference type="Proteomes" id="UP000321331">
    <property type="component" value="Unassembled WGS sequence"/>
</dbReference>
<name>A0A5C6T6E5_FUSOC</name>
<dbReference type="AlphaFoldDB" id="A0A5C6T6E5"/>
<gene>
    <name evidence="1" type="ORF">FocTR4_00010716</name>
</gene>
<proteinExistence type="predicted"/>
<protein>
    <submittedName>
        <fullName evidence="1">Uncharacterized protein</fullName>
    </submittedName>
</protein>
<dbReference type="EMBL" id="VMNF01000006">
    <property type="protein sequence ID" value="TXC06453.1"/>
    <property type="molecule type" value="Genomic_DNA"/>
</dbReference>
<evidence type="ECO:0000313" key="2">
    <source>
        <dbReference type="Proteomes" id="UP000321331"/>
    </source>
</evidence>
<organism evidence="1 2">
    <name type="scientific">Fusarium oxysporum f. sp. cubense</name>
    <dbReference type="NCBI Taxonomy" id="61366"/>
    <lineage>
        <taxon>Eukaryota</taxon>
        <taxon>Fungi</taxon>
        <taxon>Dikarya</taxon>
        <taxon>Ascomycota</taxon>
        <taxon>Pezizomycotina</taxon>
        <taxon>Sordariomycetes</taxon>
        <taxon>Hypocreomycetidae</taxon>
        <taxon>Hypocreales</taxon>
        <taxon>Nectriaceae</taxon>
        <taxon>Fusarium</taxon>
        <taxon>Fusarium oxysporum species complex</taxon>
    </lineage>
</organism>
<feature type="non-terminal residue" evidence="1">
    <location>
        <position position="1"/>
    </location>
</feature>